<name>A0A072TXX9_MEDTR</name>
<evidence type="ECO:0000313" key="2">
    <source>
        <dbReference type="EnsemblPlants" id="KEH22292"/>
    </source>
</evidence>
<dbReference type="AlphaFoldDB" id="A0A072TXX9"/>
<dbReference type="EMBL" id="CM001223">
    <property type="protein sequence ID" value="KEH22292.1"/>
    <property type="molecule type" value="Genomic_DNA"/>
</dbReference>
<dbReference type="HOGENOM" id="CLU_2779725_0_0_1"/>
<organism evidence="1 3">
    <name type="scientific">Medicago truncatula</name>
    <name type="common">Barrel medic</name>
    <name type="synonym">Medicago tribuloides</name>
    <dbReference type="NCBI Taxonomy" id="3880"/>
    <lineage>
        <taxon>Eukaryota</taxon>
        <taxon>Viridiplantae</taxon>
        <taxon>Streptophyta</taxon>
        <taxon>Embryophyta</taxon>
        <taxon>Tracheophyta</taxon>
        <taxon>Spermatophyta</taxon>
        <taxon>Magnoliopsida</taxon>
        <taxon>eudicotyledons</taxon>
        <taxon>Gunneridae</taxon>
        <taxon>Pentapetalae</taxon>
        <taxon>rosids</taxon>
        <taxon>fabids</taxon>
        <taxon>Fabales</taxon>
        <taxon>Fabaceae</taxon>
        <taxon>Papilionoideae</taxon>
        <taxon>50 kb inversion clade</taxon>
        <taxon>NPAAA clade</taxon>
        <taxon>Hologalegina</taxon>
        <taxon>IRL clade</taxon>
        <taxon>Trifolieae</taxon>
        <taxon>Medicago</taxon>
    </lineage>
</organism>
<proteinExistence type="predicted"/>
<keyword evidence="3" id="KW-1185">Reference proteome</keyword>
<accession>A0A072TXX9</accession>
<evidence type="ECO:0000313" key="1">
    <source>
        <dbReference type="EMBL" id="KEH22292.1"/>
    </source>
</evidence>
<sequence>MKTGIDWYKIGLRYTKVVDVYVLSMLLLHIDQVPGVGLSSILVDNGKALDEKLTDFKSQLVKLTSEFII</sequence>
<reference evidence="1 3" key="2">
    <citation type="journal article" date="2014" name="BMC Genomics">
        <title>An improved genome release (version Mt4.0) for the model legume Medicago truncatula.</title>
        <authorList>
            <person name="Tang H."/>
            <person name="Krishnakumar V."/>
            <person name="Bidwell S."/>
            <person name="Rosen B."/>
            <person name="Chan A."/>
            <person name="Zhou S."/>
            <person name="Gentzbittel L."/>
            <person name="Childs K.L."/>
            <person name="Yandell M."/>
            <person name="Gundlach H."/>
            <person name="Mayer K.F."/>
            <person name="Schwartz D.C."/>
            <person name="Town C.D."/>
        </authorList>
    </citation>
    <scope>GENOME REANNOTATION</scope>
    <source>
        <strain evidence="1">A17</strain>
        <strain evidence="2 3">cv. Jemalong A17</strain>
    </source>
</reference>
<protein>
    <submittedName>
        <fullName evidence="1 2">Uncharacterized protein</fullName>
    </submittedName>
</protein>
<reference evidence="1 3" key="1">
    <citation type="journal article" date="2011" name="Nature">
        <title>The Medicago genome provides insight into the evolution of rhizobial symbioses.</title>
        <authorList>
            <person name="Young N.D."/>
            <person name="Debelle F."/>
            <person name="Oldroyd G.E."/>
            <person name="Geurts R."/>
            <person name="Cannon S.B."/>
            <person name="Udvardi M.K."/>
            <person name="Benedito V.A."/>
            <person name="Mayer K.F."/>
            <person name="Gouzy J."/>
            <person name="Schoof H."/>
            <person name="Van de Peer Y."/>
            <person name="Proost S."/>
            <person name="Cook D.R."/>
            <person name="Meyers B.C."/>
            <person name="Spannagl M."/>
            <person name="Cheung F."/>
            <person name="De Mita S."/>
            <person name="Krishnakumar V."/>
            <person name="Gundlach H."/>
            <person name="Zhou S."/>
            <person name="Mudge J."/>
            <person name="Bharti A.K."/>
            <person name="Murray J.D."/>
            <person name="Naoumkina M.A."/>
            <person name="Rosen B."/>
            <person name="Silverstein K.A."/>
            <person name="Tang H."/>
            <person name="Rombauts S."/>
            <person name="Zhao P.X."/>
            <person name="Zhou P."/>
            <person name="Barbe V."/>
            <person name="Bardou P."/>
            <person name="Bechner M."/>
            <person name="Bellec A."/>
            <person name="Berger A."/>
            <person name="Berges H."/>
            <person name="Bidwell S."/>
            <person name="Bisseling T."/>
            <person name="Choisne N."/>
            <person name="Couloux A."/>
            <person name="Denny R."/>
            <person name="Deshpande S."/>
            <person name="Dai X."/>
            <person name="Doyle J.J."/>
            <person name="Dudez A.M."/>
            <person name="Farmer A.D."/>
            <person name="Fouteau S."/>
            <person name="Franken C."/>
            <person name="Gibelin C."/>
            <person name="Gish J."/>
            <person name="Goldstein S."/>
            <person name="Gonzalez A.J."/>
            <person name="Green P.J."/>
            <person name="Hallab A."/>
            <person name="Hartog M."/>
            <person name="Hua A."/>
            <person name="Humphray S.J."/>
            <person name="Jeong D.H."/>
            <person name="Jing Y."/>
            <person name="Jocker A."/>
            <person name="Kenton S.M."/>
            <person name="Kim D.J."/>
            <person name="Klee K."/>
            <person name="Lai H."/>
            <person name="Lang C."/>
            <person name="Lin S."/>
            <person name="Macmil S.L."/>
            <person name="Magdelenat G."/>
            <person name="Matthews L."/>
            <person name="McCorrison J."/>
            <person name="Monaghan E.L."/>
            <person name="Mun J.H."/>
            <person name="Najar F.Z."/>
            <person name="Nicholson C."/>
            <person name="Noirot C."/>
            <person name="O'Bleness M."/>
            <person name="Paule C.R."/>
            <person name="Poulain J."/>
            <person name="Prion F."/>
            <person name="Qin B."/>
            <person name="Qu C."/>
            <person name="Retzel E.F."/>
            <person name="Riddle C."/>
            <person name="Sallet E."/>
            <person name="Samain S."/>
            <person name="Samson N."/>
            <person name="Sanders I."/>
            <person name="Saurat O."/>
            <person name="Scarpelli C."/>
            <person name="Schiex T."/>
            <person name="Segurens B."/>
            <person name="Severin A.J."/>
            <person name="Sherrier D.J."/>
            <person name="Shi R."/>
            <person name="Sims S."/>
            <person name="Singer S.R."/>
            <person name="Sinharoy S."/>
            <person name="Sterck L."/>
            <person name="Viollet A."/>
            <person name="Wang B.B."/>
            <person name="Wang K."/>
            <person name="Wang M."/>
            <person name="Wang X."/>
            <person name="Warfsmann J."/>
            <person name="Weissenbach J."/>
            <person name="White D.D."/>
            <person name="White J.D."/>
            <person name="Wiley G.B."/>
            <person name="Wincker P."/>
            <person name="Xing Y."/>
            <person name="Yang L."/>
            <person name="Yao Z."/>
            <person name="Ying F."/>
            <person name="Zhai J."/>
            <person name="Zhou L."/>
            <person name="Zuber A."/>
            <person name="Denarie J."/>
            <person name="Dixon R.A."/>
            <person name="May G.D."/>
            <person name="Schwartz D.C."/>
            <person name="Rogers J."/>
            <person name="Quetier F."/>
            <person name="Town C.D."/>
            <person name="Roe B.A."/>
        </authorList>
    </citation>
    <scope>NUCLEOTIDE SEQUENCE [LARGE SCALE GENOMIC DNA]</scope>
    <source>
        <strain evidence="1">A17</strain>
        <strain evidence="2 3">cv. Jemalong A17</strain>
    </source>
</reference>
<reference evidence="2" key="3">
    <citation type="submission" date="2015-04" db="UniProtKB">
        <authorList>
            <consortium name="EnsemblPlants"/>
        </authorList>
    </citation>
    <scope>IDENTIFICATION</scope>
    <source>
        <strain evidence="2">cv. Jemalong A17</strain>
    </source>
</reference>
<dbReference type="Proteomes" id="UP000002051">
    <property type="component" value="Unassembled WGS sequence"/>
</dbReference>
<dbReference type="EnsemblPlants" id="KEH22292">
    <property type="protein sequence ID" value="KEH22292"/>
    <property type="gene ID" value="MTR_7g038820"/>
</dbReference>
<gene>
    <name evidence="1" type="ordered locus">MTR_7g038820</name>
</gene>
<evidence type="ECO:0000313" key="3">
    <source>
        <dbReference type="Proteomes" id="UP000002051"/>
    </source>
</evidence>